<keyword evidence="1" id="KW-1133">Transmembrane helix</keyword>
<keyword evidence="1" id="KW-0812">Transmembrane</keyword>
<dbReference type="PANTHER" id="PTHR41771">
    <property type="entry name" value="MEMBRANE PROTEIN-RELATED"/>
    <property type="match status" value="1"/>
</dbReference>
<dbReference type="InterPro" id="IPR012507">
    <property type="entry name" value="YibE_F"/>
</dbReference>
<evidence type="ECO:0008006" key="4">
    <source>
        <dbReference type="Google" id="ProtNLM"/>
    </source>
</evidence>
<feature type="transmembrane region" description="Helical" evidence="1">
    <location>
        <begin position="136"/>
        <end position="156"/>
    </location>
</feature>
<name>A0A2M8ES51_9BACT</name>
<feature type="transmembrane region" description="Helical" evidence="1">
    <location>
        <begin position="113"/>
        <end position="129"/>
    </location>
</feature>
<sequence>MIFALFFSFSFLLPRVLAQADFAEEILETKVQKILEERQEKPMGTEEFQLYQKLELLVTKGSLQGKTIEVESGNLPVSNLPKYKVGDGLIVSYSQDFEGNDVFYITDYIRRNSLFWLFAIFLVVALLVGRWQGLTSIIGLGISFLVIFKFILPQIYNGASPVQVAILGSLIIIPVTFCLSHGLNRKTGLAIVGTVIALILTGVLANLFVNLAQLTGFASEEAGFLQAYKPGLINIKGLLLAGIIIGVLGILDDITISQAAIVEQLKRTDPKLKFSQLYKKAMNVGRDHIASMINTLILVYTGAALPLLLLFINNPRPFTEVINYEIIADEVIRTLVGSIGLILAVPITTLIAALAADKSRS</sequence>
<feature type="transmembrane region" description="Helical" evidence="1">
    <location>
        <begin position="162"/>
        <end position="182"/>
    </location>
</feature>
<keyword evidence="1" id="KW-0472">Membrane</keyword>
<feature type="transmembrane region" description="Helical" evidence="1">
    <location>
        <begin position="232"/>
        <end position="251"/>
    </location>
</feature>
<protein>
    <recommendedName>
        <fullName evidence="4">YibE/F family protein</fullName>
    </recommendedName>
</protein>
<proteinExistence type="predicted"/>
<gene>
    <name evidence="2" type="ORF">CO054_02785</name>
</gene>
<comment type="caution">
    <text evidence="2">The sequence shown here is derived from an EMBL/GenBank/DDBJ whole genome shotgun (WGS) entry which is preliminary data.</text>
</comment>
<feature type="transmembrane region" description="Helical" evidence="1">
    <location>
        <begin position="289"/>
        <end position="312"/>
    </location>
</feature>
<dbReference type="Proteomes" id="UP000229816">
    <property type="component" value="Unassembled WGS sequence"/>
</dbReference>
<dbReference type="Pfam" id="PF07907">
    <property type="entry name" value="YibE_F"/>
    <property type="match status" value="1"/>
</dbReference>
<evidence type="ECO:0000313" key="2">
    <source>
        <dbReference type="EMBL" id="PJC27953.1"/>
    </source>
</evidence>
<dbReference type="AlphaFoldDB" id="A0A2M8ES51"/>
<organism evidence="2 3">
    <name type="scientific">Candidatus Shapirobacteria bacterium CG_4_9_14_0_2_um_filter_39_11</name>
    <dbReference type="NCBI Taxonomy" id="1974478"/>
    <lineage>
        <taxon>Bacteria</taxon>
        <taxon>Candidatus Shapironibacteriota</taxon>
    </lineage>
</organism>
<evidence type="ECO:0000313" key="3">
    <source>
        <dbReference type="Proteomes" id="UP000229816"/>
    </source>
</evidence>
<feature type="transmembrane region" description="Helical" evidence="1">
    <location>
        <begin position="332"/>
        <end position="356"/>
    </location>
</feature>
<dbReference type="EMBL" id="PFSF01000062">
    <property type="protein sequence ID" value="PJC27953.1"/>
    <property type="molecule type" value="Genomic_DNA"/>
</dbReference>
<evidence type="ECO:0000256" key="1">
    <source>
        <dbReference type="SAM" id="Phobius"/>
    </source>
</evidence>
<accession>A0A2M8ES51</accession>
<dbReference type="PANTHER" id="PTHR41771:SF1">
    <property type="entry name" value="MEMBRANE PROTEIN"/>
    <property type="match status" value="1"/>
</dbReference>
<feature type="transmembrane region" description="Helical" evidence="1">
    <location>
        <begin position="189"/>
        <end position="212"/>
    </location>
</feature>
<reference evidence="3" key="1">
    <citation type="submission" date="2017-09" db="EMBL/GenBank/DDBJ databases">
        <title>Depth-based differentiation of microbial function through sediment-hosted aquifers and enrichment of novel symbionts in the deep terrestrial subsurface.</title>
        <authorList>
            <person name="Probst A.J."/>
            <person name="Ladd B."/>
            <person name="Jarett J.K."/>
            <person name="Geller-Mcgrath D.E."/>
            <person name="Sieber C.M.K."/>
            <person name="Emerson J.B."/>
            <person name="Anantharaman K."/>
            <person name="Thomas B.C."/>
            <person name="Malmstrom R."/>
            <person name="Stieglmeier M."/>
            <person name="Klingl A."/>
            <person name="Woyke T."/>
            <person name="Ryan C.M."/>
            <person name="Banfield J.F."/>
        </authorList>
    </citation>
    <scope>NUCLEOTIDE SEQUENCE [LARGE SCALE GENOMIC DNA]</scope>
</reference>